<reference evidence="3" key="1">
    <citation type="submission" date="2017-09" db="EMBL/GenBank/DDBJ databases">
        <title>Depth-based differentiation of microbial function through sediment-hosted aquifers and enrichment of novel symbionts in the deep terrestrial subsurface.</title>
        <authorList>
            <person name="Probst A.J."/>
            <person name="Ladd B."/>
            <person name="Jarett J.K."/>
            <person name="Geller-Mcgrath D.E."/>
            <person name="Sieber C.M.K."/>
            <person name="Emerson J.B."/>
            <person name="Anantharaman K."/>
            <person name="Thomas B.C."/>
            <person name="Malmstrom R."/>
            <person name="Stieglmeier M."/>
            <person name="Klingl A."/>
            <person name="Woyke T."/>
            <person name="Ryan C.M."/>
            <person name="Banfield J.F."/>
        </authorList>
    </citation>
    <scope>NUCLEOTIDE SEQUENCE [LARGE SCALE GENOMIC DNA]</scope>
</reference>
<dbReference type="InterPro" id="IPR045466">
    <property type="entry name" value="DUF6498"/>
</dbReference>
<keyword evidence="1" id="KW-1133">Transmembrane helix</keyword>
<dbReference type="EMBL" id="PFSJ01000023">
    <property type="protein sequence ID" value="PJC23514.1"/>
    <property type="molecule type" value="Genomic_DNA"/>
</dbReference>
<sequence>MLFANKLNFRSSVIPLIVVNLYPLYGVISLGWDIRTLLILYWAESAVIGFYNIFKIVLAKSQYDNGTFFNILEGYPVAAFFILHFGGFMLIHFMGLLMLTSYFENITSIILLDVFNEFKFALLLFMLSHGYSFFVNFILGGEYKFTNKDVYFGQPYTRILLMHVVIMAGTVLSFYFGNLVGFLLILILLKTYFDFASHLKEHPTKSDNQPTVEIQLDNSNRSFLNKLGIVLGLIPAISLTFGLVFIVKYINQFGSQILNDPISFDTKDRKNEKSIEEFDSYVNTTYNLDIKYPKSWTVTDSLDTTFQQGAKTYLHVIGSNKENLSGFSLYVTEGKVCSKDNLIDILDIKKVEFLGRAAFLYKFQSQGITYDDYYVLSDRYCYVYTLDYKTASERIEIERILSN</sequence>
<evidence type="ECO:0000313" key="3">
    <source>
        <dbReference type="Proteomes" id="UP000229756"/>
    </source>
</evidence>
<feature type="transmembrane region" description="Helical" evidence="1">
    <location>
        <begin position="12"/>
        <end position="32"/>
    </location>
</feature>
<dbReference type="Proteomes" id="UP000229756">
    <property type="component" value="Unassembled WGS sequence"/>
</dbReference>
<comment type="caution">
    <text evidence="2">The sequence shown here is derived from an EMBL/GenBank/DDBJ whole genome shotgun (WGS) entry which is preliminary data.</text>
</comment>
<organism evidence="2 3">
    <name type="scientific">candidate division WWE3 bacterium CG_4_9_14_0_2_um_filter_35_11</name>
    <dbReference type="NCBI Taxonomy" id="1975077"/>
    <lineage>
        <taxon>Bacteria</taxon>
        <taxon>Katanobacteria</taxon>
    </lineage>
</organism>
<feature type="transmembrane region" description="Helical" evidence="1">
    <location>
        <begin position="78"/>
        <end position="100"/>
    </location>
</feature>
<feature type="transmembrane region" description="Helical" evidence="1">
    <location>
        <begin position="160"/>
        <end position="189"/>
    </location>
</feature>
<name>A0A2M8EL97_UNCKA</name>
<keyword evidence="1" id="KW-0472">Membrane</keyword>
<feature type="transmembrane region" description="Helical" evidence="1">
    <location>
        <begin position="227"/>
        <end position="247"/>
    </location>
</feature>
<proteinExistence type="predicted"/>
<dbReference type="Pfam" id="PF20108">
    <property type="entry name" value="DUF6498"/>
    <property type="match status" value="1"/>
</dbReference>
<evidence type="ECO:0000313" key="2">
    <source>
        <dbReference type="EMBL" id="PJC23514.1"/>
    </source>
</evidence>
<gene>
    <name evidence="2" type="ORF">CO058_03085</name>
</gene>
<keyword evidence="1" id="KW-0812">Transmembrane</keyword>
<protein>
    <submittedName>
        <fullName evidence="2">Uncharacterized protein</fullName>
    </submittedName>
</protein>
<accession>A0A2M8EL97</accession>
<feature type="transmembrane region" description="Helical" evidence="1">
    <location>
        <begin position="38"/>
        <end position="58"/>
    </location>
</feature>
<dbReference type="AlphaFoldDB" id="A0A2M8EL97"/>
<feature type="transmembrane region" description="Helical" evidence="1">
    <location>
        <begin position="120"/>
        <end position="139"/>
    </location>
</feature>
<evidence type="ECO:0000256" key="1">
    <source>
        <dbReference type="SAM" id="Phobius"/>
    </source>
</evidence>